<protein>
    <recommendedName>
        <fullName evidence="6">Gustatory receptor</fullName>
    </recommendedName>
</protein>
<comment type="similarity">
    <text evidence="6">Belongs to the insect chemoreceptor superfamily. Gustatory receptor (GR) family.</text>
</comment>
<keyword evidence="5 6" id="KW-0472">Membrane</keyword>
<evidence type="ECO:0000256" key="4">
    <source>
        <dbReference type="ARBA" id="ARBA00022989"/>
    </source>
</evidence>
<evidence type="ECO:0000256" key="1">
    <source>
        <dbReference type="ARBA" id="ARBA00004651"/>
    </source>
</evidence>
<dbReference type="AlphaFoldDB" id="A0ABD0SYC0"/>
<feature type="transmembrane region" description="Helical" evidence="6">
    <location>
        <begin position="49"/>
        <end position="68"/>
    </location>
</feature>
<dbReference type="Pfam" id="PF08395">
    <property type="entry name" value="7tm_7"/>
    <property type="match status" value="1"/>
</dbReference>
<dbReference type="Proteomes" id="UP001549921">
    <property type="component" value="Unassembled WGS sequence"/>
</dbReference>
<keyword evidence="2 6" id="KW-1003">Cell membrane</keyword>
<accession>A0ABD0SYC0</accession>
<name>A0ABD0SYC0_LOXSC</name>
<gene>
    <name evidence="7" type="ORF">ABMA28_002882</name>
</gene>
<dbReference type="GO" id="GO:0007165">
    <property type="term" value="P:signal transduction"/>
    <property type="evidence" value="ECO:0007669"/>
    <property type="project" value="UniProtKB-KW"/>
</dbReference>
<keyword evidence="3 6" id="KW-0812">Transmembrane</keyword>
<proteinExistence type="inferred from homology"/>
<dbReference type="EMBL" id="JBEDNZ010000013">
    <property type="protein sequence ID" value="KAL0830758.1"/>
    <property type="molecule type" value="Genomic_DNA"/>
</dbReference>
<evidence type="ECO:0000256" key="6">
    <source>
        <dbReference type="RuleBase" id="RU363108"/>
    </source>
</evidence>
<feature type="transmembrane region" description="Helical" evidence="6">
    <location>
        <begin position="174"/>
        <end position="198"/>
    </location>
</feature>
<keyword evidence="4 6" id="KW-1133">Transmembrane helix</keyword>
<evidence type="ECO:0000256" key="5">
    <source>
        <dbReference type="ARBA" id="ARBA00023136"/>
    </source>
</evidence>
<dbReference type="InterPro" id="IPR013604">
    <property type="entry name" value="7TM_chemorcpt"/>
</dbReference>
<evidence type="ECO:0000313" key="7">
    <source>
        <dbReference type="EMBL" id="KAL0830758.1"/>
    </source>
</evidence>
<reference evidence="7 8" key="1">
    <citation type="submission" date="2024-06" db="EMBL/GenBank/DDBJ databases">
        <title>A chromosome-level genome assembly of beet webworm, Loxostege sticticalis.</title>
        <authorList>
            <person name="Zhang Y."/>
        </authorList>
    </citation>
    <scope>NUCLEOTIDE SEQUENCE [LARGE SCALE GENOMIC DNA]</scope>
    <source>
        <strain evidence="7">AQ028</strain>
        <tissue evidence="7">Male pupae</tissue>
    </source>
</reference>
<sequence>MDETKVGQNKQNESEDAFDSLNFINQLLKIFCLSILSRENRRLKISYSWFKVFFTIVCIICLIIFLTYDIVKFYAYEIQHFKFNDEVLLVILVRAVLYSIDLCYVFKFGGNTNLHYFKLYEQIDKVLDTDNAMIKTKVLKVTVFITSLYGILTVVNIIWAAFYDPTESFTTVRATVGIIMIYINSLSILEMLVHVILIEYRLIKINNILQLRCSSTTNNFGALSVLGENNWLYFSKHKEITRNPQVDCNYFYDISWLNKCYLLLIEQSNFINKLFGVRILLNSIINLWDLVNNINFSIRISFRELDPETTILNILSSTLNISSVAAILICLIYRCEKTYEQRRSIINVVDRILVEKYIITDAARSKLTKFRTLVYSRPIQFTAAHFYRLDYTLLVTLSSAVTTYSIIVLQNVRS</sequence>
<keyword evidence="6" id="KW-0675">Receptor</keyword>
<feature type="transmembrane region" description="Helical" evidence="6">
    <location>
        <begin position="274"/>
        <end position="291"/>
    </location>
</feature>
<comment type="caution">
    <text evidence="7">The sequence shown here is derived from an EMBL/GenBank/DDBJ whole genome shotgun (WGS) entry which is preliminary data.</text>
</comment>
<dbReference type="GO" id="GO:0005886">
    <property type="term" value="C:plasma membrane"/>
    <property type="evidence" value="ECO:0007669"/>
    <property type="project" value="UniProtKB-SubCell"/>
</dbReference>
<feature type="transmembrane region" description="Helical" evidence="6">
    <location>
        <begin position="311"/>
        <end position="333"/>
    </location>
</feature>
<comment type="caution">
    <text evidence="6">Lacks conserved residue(s) required for the propagation of feature annotation.</text>
</comment>
<organism evidence="7 8">
    <name type="scientific">Loxostege sticticalis</name>
    <name type="common">Beet webworm moth</name>
    <dbReference type="NCBI Taxonomy" id="481309"/>
    <lineage>
        <taxon>Eukaryota</taxon>
        <taxon>Metazoa</taxon>
        <taxon>Ecdysozoa</taxon>
        <taxon>Arthropoda</taxon>
        <taxon>Hexapoda</taxon>
        <taxon>Insecta</taxon>
        <taxon>Pterygota</taxon>
        <taxon>Neoptera</taxon>
        <taxon>Endopterygota</taxon>
        <taxon>Lepidoptera</taxon>
        <taxon>Glossata</taxon>
        <taxon>Ditrysia</taxon>
        <taxon>Pyraloidea</taxon>
        <taxon>Crambidae</taxon>
        <taxon>Pyraustinae</taxon>
        <taxon>Loxostege</taxon>
    </lineage>
</organism>
<comment type="subcellular location">
    <subcellularLocation>
        <location evidence="1 6">Cell membrane</location>
        <topology evidence="1 6">Multi-pass membrane protein</topology>
    </subcellularLocation>
</comment>
<feature type="transmembrane region" description="Helical" evidence="6">
    <location>
        <begin position="88"/>
        <end position="106"/>
    </location>
</feature>
<keyword evidence="6" id="KW-0807">Transducer</keyword>
<evidence type="ECO:0000313" key="8">
    <source>
        <dbReference type="Proteomes" id="UP001549921"/>
    </source>
</evidence>
<evidence type="ECO:0000256" key="2">
    <source>
        <dbReference type="ARBA" id="ARBA00022475"/>
    </source>
</evidence>
<feature type="transmembrane region" description="Helical" evidence="6">
    <location>
        <begin position="141"/>
        <end position="162"/>
    </location>
</feature>
<comment type="function">
    <text evidence="6">Gustatory receptor which mediates acceptance or avoidance behavior, depending on its substrates.</text>
</comment>
<evidence type="ECO:0000256" key="3">
    <source>
        <dbReference type="ARBA" id="ARBA00022692"/>
    </source>
</evidence>